<dbReference type="RefSeq" id="WP_084661451.1">
    <property type="nucleotide sequence ID" value="NZ_FWWY01000001.1"/>
</dbReference>
<dbReference type="PROSITE" id="PS51186">
    <property type="entry name" value="GNAT"/>
    <property type="match status" value="1"/>
</dbReference>
<dbReference type="InterPro" id="IPR016181">
    <property type="entry name" value="Acyl_CoA_acyltransferase"/>
</dbReference>
<dbReference type="GO" id="GO:0016747">
    <property type="term" value="F:acyltransferase activity, transferring groups other than amino-acyl groups"/>
    <property type="evidence" value="ECO:0007669"/>
    <property type="project" value="InterPro"/>
</dbReference>
<dbReference type="SUPFAM" id="SSF55729">
    <property type="entry name" value="Acyl-CoA N-acyltransferases (Nat)"/>
    <property type="match status" value="1"/>
</dbReference>
<dbReference type="STRING" id="28034.BFX07_15100"/>
<feature type="domain" description="N-acetyltransferase" evidence="1">
    <location>
        <begin position="102"/>
        <end position="230"/>
    </location>
</feature>
<gene>
    <name evidence="2" type="ORF">SAMN00768000_1988</name>
</gene>
<dbReference type="EMBL" id="FWWY01000001">
    <property type="protein sequence ID" value="SMC05034.1"/>
    <property type="molecule type" value="Genomic_DNA"/>
</dbReference>
<dbReference type="InterPro" id="IPR000182">
    <property type="entry name" value="GNAT_dom"/>
</dbReference>
<evidence type="ECO:0000259" key="1">
    <source>
        <dbReference type="PROSITE" id="PS51186"/>
    </source>
</evidence>
<keyword evidence="3" id="KW-1185">Reference proteome</keyword>
<name>A0A1W1WFG6_SULTA</name>
<sequence>MKPDWLRDYALAKISYKPQRTLCRSIKGELVVDEWNDEGRHRWIVPGRNPNVMKSLVEILPEHGVVMARASVLNPYMKNKGISTVRKFYVMAKDKAPANWPSCVTIVQDEDYAAIKDFYDASPFPREPDVLRHQIARGLVVAIKQDGMFVAAGLVDGDKGNTGVIAGIFTLESYRRRGYALKITEALTFLIRQRNKRPILFWQNPVAGRVYQRAGFSFLQEDVALWQIYW</sequence>
<organism evidence="2 3">
    <name type="scientific">Sulfobacillus thermosulfidooxidans (strain DSM 9293 / VKM B-1269 / AT-1)</name>
    <dbReference type="NCBI Taxonomy" id="929705"/>
    <lineage>
        <taxon>Bacteria</taxon>
        <taxon>Bacillati</taxon>
        <taxon>Bacillota</taxon>
        <taxon>Clostridia</taxon>
        <taxon>Eubacteriales</taxon>
        <taxon>Clostridiales Family XVII. Incertae Sedis</taxon>
        <taxon>Sulfobacillus</taxon>
    </lineage>
</organism>
<dbReference type="AlphaFoldDB" id="A0A1W1WFG6"/>
<dbReference type="CDD" id="cd04301">
    <property type="entry name" value="NAT_SF"/>
    <property type="match status" value="1"/>
</dbReference>
<keyword evidence="2" id="KW-0808">Transferase</keyword>
<dbReference type="Gene3D" id="3.40.630.30">
    <property type="match status" value="1"/>
</dbReference>
<accession>A0A1W1WFG6</accession>
<proteinExistence type="predicted"/>
<evidence type="ECO:0000313" key="2">
    <source>
        <dbReference type="EMBL" id="SMC05034.1"/>
    </source>
</evidence>
<dbReference type="OrthoDB" id="248489at2"/>
<dbReference type="Pfam" id="PF00583">
    <property type="entry name" value="Acetyltransf_1"/>
    <property type="match status" value="1"/>
</dbReference>
<evidence type="ECO:0000313" key="3">
    <source>
        <dbReference type="Proteomes" id="UP000192660"/>
    </source>
</evidence>
<protein>
    <submittedName>
        <fullName evidence="2">Acetyltransferase (GNAT) domain-containing protein</fullName>
    </submittedName>
</protein>
<reference evidence="3" key="1">
    <citation type="submission" date="2017-04" db="EMBL/GenBank/DDBJ databases">
        <authorList>
            <person name="Varghese N."/>
            <person name="Submissions S."/>
        </authorList>
    </citation>
    <scope>NUCLEOTIDE SEQUENCE [LARGE SCALE GENOMIC DNA]</scope>
    <source>
        <strain evidence="3">DSM 9293</strain>
    </source>
</reference>
<dbReference type="Proteomes" id="UP000192660">
    <property type="component" value="Unassembled WGS sequence"/>
</dbReference>